<organism evidence="1 2">
    <name type="scientific">Teladorsagia circumcincta</name>
    <name type="common">Brown stomach worm</name>
    <name type="synonym">Ostertagia circumcincta</name>
    <dbReference type="NCBI Taxonomy" id="45464"/>
    <lineage>
        <taxon>Eukaryota</taxon>
        <taxon>Metazoa</taxon>
        <taxon>Ecdysozoa</taxon>
        <taxon>Nematoda</taxon>
        <taxon>Chromadorea</taxon>
        <taxon>Rhabditida</taxon>
        <taxon>Rhabditina</taxon>
        <taxon>Rhabditomorpha</taxon>
        <taxon>Strongyloidea</taxon>
        <taxon>Trichostrongylidae</taxon>
        <taxon>Teladorsagia</taxon>
    </lineage>
</organism>
<gene>
    <name evidence="1" type="ORF">TELCIR_04383</name>
</gene>
<dbReference type="AlphaFoldDB" id="A0A2G9UTQ8"/>
<protein>
    <submittedName>
        <fullName evidence="1">Uncharacterized protein</fullName>
    </submittedName>
</protein>
<sequence length="81" mass="9489">MSVASFGVERRQFEIERSGVIRPTKIFKEEEIEEVSRTVFEDKVTEVEEDLNGSVEVSKYPPRLPALRKLEEEELREVFES</sequence>
<reference evidence="1 2" key="1">
    <citation type="submission" date="2015-09" db="EMBL/GenBank/DDBJ databases">
        <title>Draft genome of the parasitic nematode Teladorsagia circumcincta isolate WARC Sus (inbred).</title>
        <authorList>
            <person name="Mitreva M."/>
        </authorList>
    </citation>
    <scope>NUCLEOTIDE SEQUENCE [LARGE SCALE GENOMIC DNA]</scope>
    <source>
        <strain evidence="1 2">S</strain>
    </source>
</reference>
<dbReference type="EMBL" id="KZ345414">
    <property type="protein sequence ID" value="PIO73638.1"/>
    <property type="molecule type" value="Genomic_DNA"/>
</dbReference>
<dbReference type="Proteomes" id="UP000230423">
    <property type="component" value="Unassembled WGS sequence"/>
</dbReference>
<keyword evidence="2" id="KW-1185">Reference proteome</keyword>
<evidence type="ECO:0000313" key="2">
    <source>
        <dbReference type="Proteomes" id="UP000230423"/>
    </source>
</evidence>
<accession>A0A2G9UTQ8</accession>
<evidence type="ECO:0000313" key="1">
    <source>
        <dbReference type="EMBL" id="PIO73638.1"/>
    </source>
</evidence>
<name>A0A2G9UTQ8_TELCI</name>
<proteinExistence type="predicted"/>